<dbReference type="Gene3D" id="1.20.140.90">
    <property type="entry name" value="Malonyl-CoA decarboxylase, oligemerization domain"/>
    <property type="match status" value="1"/>
</dbReference>
<dbReference type="KEGG" id="taw:EI545_14980"/>
<dbReference type="AlphaFoldDB" id="A0A3S8U8S8"/>
<dbReference type="RefSeq" id="WP_125326216.1">
    <property type="nucleotide sequence ID" value="NZ_CP034328.1"/>
</dbReference>
<feature type="domain" description="Malonyl-CoA decarboxylase N-terminal" evidence="2">
    <location>
        <begin position="77"/>
        <end position="160"/>
    </location>
</feature>
<dbReference type="InterPro" id="IPR038351">
    <property type="entry name" value="MCD_N_sf"/>
</dbReference>
<evidence type="ECO:0000313" key="3">
    <source>
        <dbReference type="EMBL" id="AZL60021.1"/>
    </source>
</evidence>
<reference evidence="3 4" key="1">
    <citation type="submission" date="2018-12" db="EMBL/GenBank/DDBJ databases">
        <title>Complete genome sequencing of Tabrizicola sp. K13M18.</title>
        <authorList>
            <person name="Bae J.-W."/>
        </authorList>
    </citation>
    <scope>NUCLEOTIDE SEQUENCE [LARGE SCALE GENOMIC DNA]</scope>
    <source>
        <strain evidence="3 4">K13M18</strain>
    </source>
</reference>
<keyword evidence="4" id="KW-1185">Reference proteome</keyword>
<sequence>MKASALFSDLLGKVAVIGRAMAPTNGVDMTIEDRCAALLAGRGEATELGLARDILDRFAKLDPKDKQAFFSTVQTRFGVDRPALARALADLDRADDEDAARNIHFASEPRSQELIRRLNRAPNGTRDLVAIRRDLLRAIQKDPRLAMLDADFQHLLGSWFNRGFLELRRIDWSTPAAILEKIIGYEAVHAINGWDDLRRRVAAPDRLLFAFFHPALRDDPLIFVEVALAVEIPASIAPILAKDRRPIDPSHARVAVFYSISNCQEGLRGISFGNFLIKQVVEELRHGYPSLDTFVTLSPVPGFRRWLSAELAKGSTGLLNDTERAALTACAGPVPPPPDLCGALAVRYLLQARNPAGQPVDPVARFHLGNGARVERINPEADPGARAQGESWGVMVNYLYDLAAIERNHEAYANSGVVAASAQVRKLLPRR</sequence>
<accession>A0A3S8U8S8</accession>
<evidence type="ECO:0000313" key="4">
    <source>
        <dbReference type="Proteomes" id="UP000282002"/>
    </source>
</evidence>
<dbReference type="EMBL" id="CP034328">
    <property type="protein sequence ID" value="AZL60021.1"/>
    <property type="molecule type" value="Genomic_DNA"/>
</dbReference>
<proteinExistence type="predicted"/>
<gene>
    <name evidence="3" type="ORF">EI545_14980</name>
</gene>
<dbReference type="InterPro" id="IPR038917">
    <property type="entry name" value="Malonyl_CoA_deC"/>
</dbReference>
<dbReference type="GO" id="GO:0050080">
    <property type="term" value="F:malonyl-CoA decarboxylase activity"/>
    <property type="evidence" value="ECO:0007669"/>
    <property type="project" value="InterPro"/>
</dbReference>
<dbReference type="InterPro" id="IPR042303">
    <property type="entry name" value="Malonyl_CoA_deC_C_sf"/>
</dbReference>
<name>A0A3S8U8S8_9RHOB</name>
<dbReference type="OrthoDB" id="5292736at2"/>
<evidence type="ECO:0000259" key="2">
    <source>
        <dbReference type="Pfam" id="PF17408"/>
    </source>
</evidence>
<dbReference type="PANTHER" id="PTHR28641:SF1">
    <property type="entry name" value="MALONYL-COA DECARBOXYLASE, MITOCHONDRIAL"/>
    <property type="match status" value="1"/>
</dbReference>
<dbReference type="InterPro" id="IPR007956">
    <property type="entry name" value="Malonyl_CoA_deC_C"/>
</dbReference>
<evidence type="ECO:0000259" key="1">
    <source>
        <dbReference type="Pfam" id="PF05292"/>
    </source>
</evidence>
<dbReference type="Pfam" id="PF17408">
    <property type="entry name" value="MCD_N"/>
    <property type="match status" value="1"/>
</dbReference>
<dbReference type="Gene3D" id="3.40.630.150">
    <property type="entry name" value="Malonyl-CoA decarboxylase, catalytic domain"/>
    <property type="match status" value="1"/>
</dbReference>
<dbReference type="PANTHER" id="PTHR28641">
    <property type="match status" value="1"/>
</dbReference>
<dbReference type="GO" id="GO:0006633">
    <property type="term" value="P:fatty acid biosynthetic process"/>
    <property type="evidence" value="ECO:0007669"/>
    <property type="project" value="InterPro"/>
</dbReference>
<dbReference type="Proteomes" id="UP000282002">
    <property type="component" value="Chromosome"/>
</dbReference>
<feature type="domain" description="Malonyl-CoA decarboxylase C-terminal" evidence="1">
    <location>
        <begin position="343"/>
        <end position="401"/>
    </location>
</feature>
<dbReference type="InterPro" id="IPR035372">
    <property type="entry name" value="MCD_N"/>
</dbReference>
<dbReference type="Pfam" id="PF05292">
    <property type="entry name" value="MCD"/>
    <property type="match status" value="2"/>
</dbReference>
<feature type="domain" description="Malonyl-CoA decarboxylase C-terminal" evidence="1">
    <location>
        <begin position="163"/>
        <end position="328"/>
    </location>
</feature>
<organism evidence="3 4">
    <name type="scientific">Tabrizicola piscis</name>
    <dbReference type="NCBI Taxonomy" id="2494374"/>
    <lineage>
        <taxon>Bacteria</taxon>
        <taxon>Pseudomonadati</taxon>
        <taxon>Pseudomonadota</taxon>
        <taxon>Alphaproteobacteria</taxon>
        <taxon>Rhodobacterales</taxon>
        <taxon>Paracoccaceae</taxon>
        <taxon>Tabrizicola</taxon>
    </lineage>
</organism>
<protein>
    <submittedName>
        <fullName evidence="3">MCD, Malonyl-CoA decarboxylase MCD</fullName>
    </submittedName>
</protein>